<feature type="transmembrane region" description="Helical" evidence="1">
    <location>
        <begin position="6"/>
        <end position="29"/>
    </location>
</feature>
<evidence type="ECO:0000313" key="2">
    <source>
        <dbReference type="EMBL" id="SDU09780.1"/>
    </source>
</evidence>
<dbReference type="Proteomes" id="UP000199608">
    <property type="component" value="Unassembled WGS sequence"/>
</dbReference>
<keyword evidence="1" id="KW-1133">Transmembrane helix</keyword>
<evidence type="ECO:0000256" key="1">
    <source>
        <dbReference type="SAM" id="Phobius"/>
    </source>
</evidence>
<dbReference type="EMBL" id="FNLL01000004">
    <property type="protein sequence ID" value="SDU09780.1"/>
    <property type="molecule type" value="Genomic_DNA"/>
</dbReference>
<accession>A0A1H2FR01</accession>
<gene>
    <name evidence="2" type="ORF">SAMN04487931_104293</name>
</gene>
<keyword evidence="3" id="KW-1185">Reference proteome</keyword>
<organism evidence="2 3">
    <name type="scientific">Desulfobacula phenolica</name>
    <dbReference type="NCBI Taxonomy" id="90732"/>
    <lineage>
        <taxon>Bacteria</taxon>
        <taxon>Pseudomonadati</taxon>
        <taxon>Thermodesulfobacteriota</taxon>
        <taxon>Desulfobacteria</taxon>
        <taxon>Desulfobacterales</taxon>
        <taxon>Desulfobacteraceae</taxon>
        <taxon>Desulfobacula</taxon>
    </lineage>
</organism>
<evidence type="ECO:0000313" key="3">
    <source>
        <dbReference type="Proteomes" id="UP000199608"/>
    </source>
</evidence>
<protein>
    <submittedName>
        <fullName evidence="2">Uncharacterized protein</fullName>
    </submittedName>
</protein>
<name>A0A1H2FR01_9BACT</name>
<dbReference type="AlphaFoldDB" id="A0A1H2FR01"/>
<proteinExistence type="predicted"/>
<sequence length="142" mass="16380">MHLPSPKGWLAVLFIVFTLAIPFAITYYVSTPSYQDRYRGRPKSLQTPGLPSRSKIMADQLLLLKNEKLITNRTAIVFKGLSNNTATIDLYLLDLDPEVSYTLKFPKTKTDEDIRIGNVMYRLISVKDKMLRLKIKEIHHTR</sequence>
<dbReference type="RefSeq" id="WP_092232792.1">
    <property type="nucleotide sequence ID" value="NZ_FNLL01000004.1"/>
</dbReference>
<keyword evidence="1" id="KW-0812">Transmembrane</keyword>
<reference evidence="3" key="1">
    <citation type="submission" date="2016-10" db="EMBL/GenBank/DDBJ databases">
        <authorList>
            <person name="Varghese N."/>
            <person name="Submissions S."/>
        </authorList>
    </citation>
    <scope>NUCLEOTIDE SEQUENCE [LARGE SCALE GENOMIC DNA]</scope>
    <source>
        <strain evidence="3">DSM 3384</strain>
    </source>
</reference>
<keyword evidence="1" id="KW-0472">Membrane</keyword>